<organism evidence="5 6">
    <name type="scientific">Trachymyrmex cornetzi</name>
    <dbReference type="NCBI Taxonomy" id="471704"/>
    <lineage>
        <taxon>Eukaryota</taxon>
        <taxon>Metazoa</taxon>
        <taxon>Ecdysozoa</taxon>
        <taxon>Arthropoda</taxon>
        <taxon>Hexapoda</taxon>
        <taxon>Insecta</taxon>
        <taxon>Pterygota</taxon>
        <taxon>Neoptera</taxon>
        <taxon>Endopterygota</taxon>
        <taxon>Hymenoptera</taxon>
        <taxon>Apocrita</taxon>
        <taxon>Aculeata</taxon>
        <taxon>Formicoidea</taxon>
        <taxon>Formicidae</taxon>
        <taxon>Myrmicinae</taxon>
        <taxon>Trachymyrmex</taxon>
    </lineage>
</organism>
<feature type="region of interest" description="Disordered" evidence="2">
    <location>
        <begin position="317"/>
        <end position="350"/>
    </location>
</feature>
<evidence type="ECO:0000259" key="3">
    <source>
        <dbReference type="PROSITE" id="PS50158"/>
    </source>
</evidence>
<feature type="compositionally biased region" description="Polar residues" evidence="2">
    <location>
        <begin position="47"/>
        <end position="57"/>
    </location>
</feature>
<dbReference type="PROSITE" id="PS50158">
    <property type="entry name" value="ZF_CCHC"/>
    <property type="match status" value="2"/>
</dbReference>
<protein>
    <submittedName>
        <fullName evidence="5">Gag-Pol polyprotein</fullName>
    </submittedName>
</protein>
<evidence type="ECO:0000313" key="5">
    <source>
        <dbReference type="EMBL" id="KYN16158.1"/>
    </source>
</evidence>
<gene>
    <name evidence="5" type="ORF">ALC57_11590</name>
</gene>
<name>A0A151J2E9_9HYME</name>
<dbReference type="Gene3D" id="4.10.60.10">
    <property type="entry name" value="Zinc finger, CCHC-type"/>
    <property type="match status" value="2"/>
</dbReference>
<dbReference type="Pfam" id="PF02037">
    <property type="entry name" value="SAP"/>
    <property type="match status" value="1"/>
</dbReference>
<dbReference type="EMBL" id="KQ980409">
    <property type="protein sequence ID" value="KYN16158.1"/>
    <property type="molecule type" value="Genomic_DNA"/>
</dbReference>
<dbReference type="Proteomes" id="UP000078492">
    <property type="component" value="Unassembled WGS sequence"/>
</dbReference>
<keyword evidence="1" id="KW-0862">Zinc</keyword>
<evidence type="ECO:0000256" key="2">
    <source>
        <dbReference type="SAM" id="MobiDB-lite"/>
    </source>
</evidence>
<accession>A0A151J2E9</accession>
<dbReference type="SUPFAM" id="SSF57756">
    <property type="entry name" value="Retrovirus zinc finger-like domains"/>
    <property type="match status" value="1"/>
</dbReference>
<evidence type="ECO:0000259" key="4">
    <source>
        <dbReference type="PROSITE" id="PS50800"/>
    </source>
</evidence>
<dbReference type="GO" id="GO:0003676">
    <property type="term" value="F:nucleic acid binding"/>
    <property type="evidence" value="ECO:0007669"/>
    <property type="project" value="InterPro"/>
</dbReference>
<dbReference type="InterPro" id="IPR003034">
    <property type="entry name" value="SAP_dom"/>
</dbReference>
<reference evidence="5 6" key="1">
    <citation type="submission" date="2015-09" db="EMBL/GenBank/DDBJ databases">
        <title>Trachymyrmex cornetzi WGS genome.</title>
        <authorList>
            <person name="Nygaard S."/>
            <person name="Hu H."/>
            <person name="Boomsma J."/>
            <person name="Zhang G."/>
        </authorList>
    </citation>
    <scope>NUCLEOTIDE SEQUENCE [LARGE SCALE GENOMIC DNA]</scope>
    <source>
        <strain evidence="5">Tcor2-1</strain>
        <tissue evidence="5">Whole body</tissue>
    </source>
</reference>
<keyword evidence="1" id="KW-0479">Metal-binding</keyword>
<dbReference type="InterPro" id="IPR036361">
    <property type="entry name" value="SAP_dom_sf"/>
</dbReference>
<feature type="compositionally biased region" description="Acidic residues" evidence="2">
    <location>
        <begin position="58"/>
        <end position="71"/>
    </location>
</feature>
<sequence length="447" mass="51831">MGPKRISMTQLKAELRKRGLPISGKKADLIARLNQNDLNGEWINEFRTGTSDISPDSTESDEYEEMGNEDEEKGKERTEDQNTENENQPRDRRDNATSVESLERRYRDTEFERRDNELLRREVEIARRENEQLRRVTPPLIEGPHKRENISAMLELVGFFDGSAGTFRKWEQQVRQLCATYRLDDDRAKLLVSNKLKGKAKAWFQAGKTITTLDEIMDGFKQMYDHRPTRVALRKKFEAREWKSSENFADNFHDKVILAKDVPIDEEEMVDYLIDGIPSDHLQDLARMKEFSKKEDMLRVFEKISLRLTAKSNLKRDLRSTNKQDTKLQGESSKDGEKKEEKQEKGEEKKLKNPRCYNCNKFGHLAADCQQPKREKGSCFRCGVMGHAIKDCPSKAAPSADIAIVDSVETQVCSITVDTEKEEAFFEYIDYEISQPKIGQKIRYLIP</sequence>
<dbReference type="SMART" id="SM00513">
    <property type="entry name" value="SAP"/>
    <property type="match status" value="1"/>
</dbReference>
<keyword evidence="1" id="KW-0863">Zinc-finger</keyword>
<feature type="region of interest" description="Disordered" evidence="2">
    <location>
        <begin position="38"/>
        <end position="104"/>
    </location>
</feature>
<dbReference type="PANTHER" id="PTHR23002">
    <property type="entry name" value="ZINC FINGER CCHC DOMAIN CONTAINING PROTEIN"/>
    <property type="match status" value="1"/>
</dbReference>
<dbReference type="GO" id="GO:0008270">
    <property type="term" value="F:zinc ion binding"/>
    <property type="evidence" value="ECO:0007669"/>
    <property type="project" value="UniProtKB-KW"/>
</dbReference>
<dbReference type="InterPro" id="IPR051714">
    <property type="entry name" value="Znf_CCHC_NABP"/>
</dbReference>
<feature type="domain" description="CCHC-type" evidence="3">
    <location>
        <begin position="379"/>
        <end position="394"/>
    </location>
</feature>
<dbReference type="SUPFAM" id="SSF68906">
    <property type="entry name" value="SAP domain"/>
    <property type="match status" value="1"/>
</dbReference>
<evidence type="ECO:0000313" key="6">
    <source>
        <dbReference type="Proteomes" id="UP000078492"/>
    </source>
</evidence>
<proteinExistence type="predicted"/>
<feature type="domain" description="CCHC-type" evidence="3">
    <location>
        <begin position="355"/>
        <end position="371"/>
    </location>
</feature>
<dbReference type="PROSITE" id="PS50800">
    <property type="entry name" value="SAP"/>
    <property type="match status" value="1"/>
</dbReference>
<dbReference type="AlphaFoldDB" id="A0A151J2E9"/>
<feature type="domain" description="SAP" evidence="4">
    <location>
        <begin position="3"/>
        <end position="37"/>
    </location>
</feature>
<dbReference type="InterPro" id="IPR001878">
    <property type="entry name" value="Znf_CCHC"/>
</dbReference>
<dbReference type="Gene3D" id="1.10.720.30">
    <property type="entry name" value="SAP domain"/>
    <property type="match status" value="1"/>
</dbReference>
<dbReference type="STRING" id="471704.A0A151J2E9"/>
<feature type="compositionally biased region" description="Basic and acidic residues" evidence="2">
    <location>
        <begin position="87"/>
        <end position="104"/>
    </location>
</feature>
<dbReference type="SMART" id="SM00343">
    <property type="entry name" value="ZnF_C2HC"/>
    <property type="match status" value="2"/>
</dbReference>
<evidence type="ECO:0000256" key="1">
    <source>
        <dbReference type="PROSITE-ProRule" id="PRU00047"/>
    </source>
</evidence>
<dbReference type="Pfam" id="PF00098">
    <property type="entry name" value="zf-CCHC"/>
    <property type="match status" value="2"/>
</dbReference>
<dbReference type="InterPro" id="IPR036875">
    <property type="entry name" value="Znf_CCHC_sf"/>
</dbReference>
<keyword evidence="6" id="KW-1185">Reference proteome</keyword>